<evidence type="ECO:0000313" key="3">
    <source>
        <dbReference type="Proteomes" id="UP000243406"/>
    </source>
</evidence>
<proteinExistence type="predicted"/>
<dbReference type="RefSeq" id="WP_079589754.1">
    <property type="nucleotide sequence ID" value="NZ_FUYN01000004.1"/>
</dbReference>
<dbReference type="InterPro" id="IPR038720">
    <property type="entry name" value="YprB_RNase_H-like_dom"/>
</dbReference>
<evidence type="ECO:0000313" key="2">
    <source>
        <dbReference type="EMBL" id="SKB52984.1"/>
    </source>
</evidence>
<protein>
    <recommendedName>
        <fullName evidence="1">YprB ribonuclease H-like domain-containing protein</fullName>
    </recommendedName>
</protein>
<accession>A0A1T5C0N2</accession>
<keyword evidence="3" id="KW-1185">Reference proteome</keyword>
<gene>
    <name evidence="2" type="ORF">SAMN02745120_1923</name>
</gene>
<dbReference type="InterPro" id="IPR036397">
    <property type="entry name" value="RNaseH_sf"/>
</dbReference>
<dbReference type="PANTHER" id="PTHR38462:SF1">
    <property type="entry name" value="YPRB RIBONUCLEASE H-LIKE DOMAIN-CONTAINING PROTEIN"/>
    <property type="match status" value="1"/>
</dbReference>
<dbReference type="SUPFAM" id="SSF53098">
    <property type="entry name" value="Ribonuclease H-like"/>
    <property type="match status" value="1"/>
</dbReference>
<dbReference type="PANTHER" id="PTHR38462">
    <property type="entry name" value="EXONUCLEASE-LIKE PROTEIN"/>
    <property type="match status" value="1"/>
</dbReference>
<organism evidence="2 3">
    <name type="scientific">Acetoanaerobium noterae</name>
    <dbReference type="NCBI Taxonomy" id="745369"/>
    <lineage>
        <taxon>Bacteria</taxon>
        <taxon>Bacillati</taxon>
        <taxon>Bacillota</taxon>
        <taxon>Clostridia</taxon>
        <taxon>Peptostreptococcales</taxon>
        <taxon>Filifactoraceae</taxon>
        <taxon>Acetoanaerobium</taxon>
    </lineage>
</organism>
<reference evidence="3" key="1">
    <citation type="submission" date="2017-02" db="EMBL/GenBank/DDBJ databases">
        <authorList>
            <person name="Varghese N."/>
            <person name="Submissions S."/>
        </authorList>
    </citation>
    <scope>NUCLEOTIDE SEQUENCE [LARGE SCALE GENOMIC DNA]</scope>
    <source>
        <strain evidence="3">ATCC 35199</strain>
    </source>
</reference>
<dbReference type="Gene3D" id="3.30.420.10">
    <property type="entry name" value="Ribonuclease H-like superfamily/Ribonuclease H"/>
    <property type="match status" value="1"/>
</dbReference>
<dbReference type="OrthoDB" id="9790530at2"/>
<name>A0A1T5C0N2_9FIRM</name>
<evidence type="ECO:0000259" key="1">
    <source>
        <dbReference type="Pfam" id="PF13482"/>
    </source>
</evidence>
<dbReference type="GO" id="GO:0003676">
    <property type="term" value="F:nucleic acid binding"/>
    <property type="evidence" value="ECO:0007669"/>
    <property type="project" value="InterPro"/>
</dbReference>
<dbReference type="InterPro" id="IPR012337">
    <property type="entry name" value="RNaseH-like_sf"/>
</dbReference>
<dbReference type="Pfam" id="PF13482">
    <property type="entry name" value="RNase_H_2"/>
    <property type="match status" value="1"/>
</dbReference>
<dbReference type="Proteomes" id="UP000243406">
    <property type="component" value="Unassembled WGS sequence"/>
</dbReference>
<sequence length="303" mass="35869">MLIKDYFLLKNDEYKISKKSFYFDIETTGLNSKYDSIILICAAFYYSDNEILIRQYFSEDIKDEKSIILYFLEDIASMKRCINFNGNTFDLPFLKKRISNLSINEPILDNMESIDILSYLRPLKKLWNFENLKLKTVEKFFSIERQDTISGKESVDMYKLYQKTKNDSLKEKILIHNYEDVKHLILLENKINNESKKRSRKISSNYGDFYLHLYDYKINKNKIEFIFSSEEPIPSMNIFSDNGDSVISYGKMLRMTLLVMTGQNENNQEVVYLNLFGKNIPIFIDKSLFEDGIFYALNSFFNA</sequence>
<dbReference type="EMBL" id="FUYN01000004">
    <property type="protein sequence ID" value="SKB52984.1"/>
    <property type="molecule type" value="Genomic_DNA"/>
</dbReference>
<dbReference type="AlphaFoldDB" id="A0A1T5C0N2"/>
<feature type="domain" description="YprB ribonuclease H-like" evidence="1">
    <location>
        <begin position="22"/>
        <end position="191"/>
    </location>
</feature>